<reference evidence="1" key="1">
    <citation type="journal article" date="2015" name="Nature">
        <title>Complex archaea that bridge the gap between prokaryotes and eukaryotes.</title>
        <authorList>
            <person name="Spang A."/>
            <person name="Saw J.H."/>
            <person name="Jorgensen S.L."/>
            <person name="Zaremba-Niedzwiedzka K."/>
            <person name="Martijn J."/>
            <person name="Lind A.E."/>
            <person name="van Eijk R."/>
            <person name="Schleper C."/>
            <person name="Guy L."/>
            <person name="Ettema T.J."/>
        </authorList>
    </citation>
    <scope>NUCLEOTIDE SEQUENCE</scope>
</reference>
<protein>
    <submittedName>
        <fullName evidence="1">Uncharacterized protein</fullName>
    </submittedName>
</protein>
<evidence type="ECO:0000313" key="1">
    <source>
        <dbReference type="EMBL" id="KKN87054.1"/>
    </source>
</evidence>
<name>A0A0F9U619_9ZZZZ</name>
<proteinExistence type="predicted"/>
<dbReference type="EMBL" id="LAZR01000142">
    <property type="protein sequence ID" value="KKN87054.1"/>
    <property type="molecule type" value="Genomic_DNA"/>
</dbReference>
<accession>A0A0F9U619</accession>
<organism evidence="1">
    <name type="scientific">marine sediment metagenome</name>
    <dbReference type="NCBI Taxonomy" id="412755"/>
    <lineage>
        <taxon>unclassified sequences</taxon>
        <taxon>metagenomes</taxon>
        <taxon>ecological metagenomes</taxon>
    </lineage>
</organism>
<gene>
    <name evidence="1" type="ORF">LCGC14_0263240</name>
</gene>
<dbReference type="AlphaFoldDB" id="A0A0F9U619"/>
<sequence>MATARTTALAPASGGIGSGILWNAHRHKKAELLGLTIDNQSVANQTVSLYDGFVTIASRVGATGVVQAIEFLGVSNVISGLVRLQITVPTGETVKLGEEDCKGIEFIGRVNAMASTTTSDCVIIAQYQHK</sequence>
<comment type="caution">
    <text evidence="1">The sequence shown here is derived from an EMBL/GenBank/DDBJ whole genome shotgun (WGS) entry which is preliminary data.</text>
</comment>